<gene>
    <name evidence="1" type="ORF">GCM10019998_20480</name>
</gene>
<sequence length="127" mass="14732">MNVDIKKVAMAYFEAVESRSHEAIMDLFDEKCGVFFANFGVSYGRQAFEEVNKQLVQQFKQLFFKKEEFIFTVQDYRVVVEGVEYGKLANGQIIKDNRMCNVFEINPVTGLITRMYAYTDPNLGLKE</sequence>
<dbReference type="InterPro" id="IPR032710">
    <property type="entry name" value="NTF2-like_dom_sf"/>
</dbReference>
<dbReference type="SUPFAM" id="SSF54427">
    <property type="entry name" value="NTF2-like"/>
    <property type="match status" value="1"/>
</dbReference>
<dbReference type="EMBL" id="BAAAXQ010000068">
    <property type="protein sequence ID" value="GAA3023767.1"/>
    <property type="molecule type" value="Genomic_DNA"/>
</dbReference>
<protein>
    <recommendedName>
        <fullName evidence="3">SnoaL-like domain-containing protein</fullName>
    </recommendedName>
</protein>
<evidence type="ECO:0008006" key="3">
    <source>
        <dbReference type="Google" id="ProtNLM"/>
    </source>
</evidence>
<accession>A0ABN3Y9X2</accession>
<evidence type="ECO:0000313" key="1">
    <source>
        <dbReference type="EMBL" id="GAA3023767.1"/>
    </source>
</evidence>
<comment type="caution">
    <text evidence="1">The sequence shown here is derived from an EMBL/GenBank/DDBJ whole genome shotgun (WGS) entry which is preliminary data.</text>
</comment>
<proteinExistence type="predicted"/>
<dbReference type="RefSeq" id="WP_068710305.1">
    <property type="nucleotide sequence ID" value="NZ_BAAAXQ010000068.1"/>
</dbReference>
<organism evidence="1 2">
    <name type="scientific">Tetragenococcus solitarius</name>
    <dbReference type="NCBI Taxonomy" id="71453"/>
    <lineage>
        <taxon>Bacteria</taxon>
        <taxon>Bacillati</taxon>
        <taxon>Bacillota</taxon>
        <taxon>Bacilli</taxon>
        <taxon>Lactobacillales</taxon>
        <taxon>Enterococcaceae</taxon>
        <taxon>Tetragenococcus</taxon>
    </lineage>
</organism>
<reference evidence="1 2" key="1">
    <citation type="journal article" date="2019" name="Int. J. Syst. Evol. Microbiol.">
        <title>The Global Catalogue of Microorganisms (GCM) 10K type strain sequencing project: providing services to taxonomists for standard genome sequencing and annotation.</title>
        <authorList>
            <consortium name="The Broad Institute Genomics Platform"/>
            <consortium name="The Broad Institute Genome Sequencing Center for Infectious Disease"/>
            <person name="Wu L."/>
            <person name="Ma J."/>
        </authorList>
    </citation>
    <scope>NUCLEOTIDE SEQUENCE [LARGE SCALE GENOMIC DNA]</scope>
    <source>
        <strain evidence="1 2">JCM 8736</strain>
    </source>
</reference>
<keyword evidence="2" id="KW-1185">Reference proteome</keyword>
<name>A0ABN3Y9X2_9ENTE</name>
<dbReference type="Proteomes" id="UP001501577">
    <property type="component" value="Unassembled WGS sequence"/>
</dbReference>
<dbReference type="Gene3D" id="3.10.450.50">
    <property type="match status" value="1"/>
</dbReference>
<evidence type="ECO:0000313" key="2">
    <source>
        <dbReference type="Proteomes" id="UP001501577"/>
    </source>
</evidence>